<dbReference type="AlphaFoldDB" id="A0A4R1BMM6"/>
<name>A0A4R1BMM6_9BACT</name>
<protein>
    <submittedName>
        <fullName evidence="1">Uncharacterized protein</fullName>
    </submittedName>
</protein>
<evidence type="ECO:0000313" key="2">
    <source>
        <dbReference type="Proteomes" id="UP000295334"/>
    </source>
</evidence>
<accession>A0A4R1BMM6</accession>
<reference evidence="1 2" key="1">
    <citation type="submission" date="2019-03" db="EMBL/GenBank/DDBJ databases">
        <authorList>
            <person name="Kim M.K.M."/>
        </authorList>
    </citation>
    <scope>NUCLEOTIDE SEQUENCE [LARGE SCALE GENOMIC DNA]</scope>
    <source>
        <strain evidence="1 2">17J68-12</strain>
    </source>
</reference>
<proteinExistence type="predicted"/>
<dbReference type="Proteomes" id="UP000295334">
    <property type="component" value="Unassembled WGS sequence"/>
</dbReference>
<sequence length="208" mass="22375">MNLGNRVNISIVATLLLATTTVIGQLPSLGSAVKARKVIHLGHARSGNVREKKTEPEPPLFTLPEDCAEPPVSAQVHIRAGLLGKNDLLVYINTTPGATQLAIAVRKSTAEALGSDAGYKAILDTIRHMRSADYSRVVDAEPAKPRIVLDGVPYRIVTERNGRWQERYAISPSRGSHPVLRAVLEGCFAAYRAAGNRIGLTTCDSFGL</sequence>
<evidence type="ECO:0000313" key="1">
    <source>
        <dbReference type="EMBL" id="TCJ18606.1"/>
    </source>
</evidence>
<gene>
    <name evidence="1" type="ORF">EPD60_03645</name>
</gene>
<dbReference type="RefSeq" id="WP_131446957.1">
    <property type="nucleotide sequence ID" value="NZ_SJZI01000004.1"/>
</dbReference>
<keyword evidence="2" id="KW-1185">Reference proteome</keyword>
<comment type="caution">
    <text evidence="1">The sequence shown here is derived from an EMBL/GenBank/DDBJ whole genome shotgun (WGS) entry which is preliminary data.</text>
</comment>
<dbReference type="EMBL" id="SJZI01000004">
    <property type="protein sequence ID" value="TCJ18606.1"/>
    <property type="molecule type" value="Genomic_DNA"/>
</dbReference>
<organism evidence="1 2">
    <name type="scientific">Flaviaesturariibacter flavus</name>
    <dbReference type="NCBI Taxonomy" id="2502780"/>
    <lineage>
        <taxon>Bacteria</taxon>
        <taxon>Pseudomonadati</taxon>
        <taxon>Bacteroidota</taxon>
        <taxon>Chitinophagia</taxon>
        <taxon>Chitinophagales</taxon>
        <taxon>Chitinophagaceae</taxon>
        <taxon>Flaviaestuariibacter</taxon>
    </lineage>
</organism>